<dbReference type="EMBL" id="CP021780">
    <property type="protein sequence ID" value="ASA24019.1"/>
    <property type="molecule type" value="Genomic_DNA"/>
</dbReference>
<keyword evidence="2" id="KW-1185">Reference proteome</keyword>
<dbReference type="AlphaFoldDB" id="A0A2Z2KN43"/>
<sequence length="151" mass="16921">MRRRSSYAAQLLLQTGAWSSLIDLYRQGGLSLLWCRLPQPLLHGLLQAPASVRKQWCRVYTGRQRALATPADCAEWLVARRWLAREAEPELGQAGGCAAAVGLAYRKLLRAEELAPQLHAQRLSGSIPWLLLARSPRQTEDTPIVMLRQVI</sequence>
<dbReference type="Proteomes" id="UP000249890">
    <property type="component" value="Chromosome"/>
</dbReference>
<accession>A0A2Z2KN43</accession>
<name>A0A2Z2KN43_9BACL</name>
<reference evidence="1 2" key="1">
    <citation type="submission" date="2017-06" db="EMBL/GenBank/DDBJ databases">
        <title>Complete genome sequence of Paenibacillus donghaensis KCTC 13049T isolated from East Sea sediment, South Korea.</title>
        <authorList>
            <person name="Jung B.K."/>
            <person name="Hong S.-J."/>
            <person name="Shin J.-H."/>
        </authorList>
    </citation>
    <scope>NUCLEOTIDE SEQUENCE [LARGE SCALE GENOMIC DNA]</scope>
    <source>
        <strain evidence="1 2">KCTC 13049</strain>
    </source>
</reference>
<proteinExistence type="predicted"/>
<gene>
    <name evidence="1" type="ORF">B9T62_26485</name>
</gene>
<dbReference type="RefSeq" id="WP_087918002.1">
    <property type="nucleotide sequence ID" value="NZ_CP021780.1"/>
</dbReference>
<evidence type="ECO:0000313" key="2">
    <source>
        <dbReference type="Proteomes" id="UP000249890"/>
    </source>
</evidence>
<dbReference type="KEGG" id="pdh:B9T62_26485"/>
<dbReference type="OrthoDB" id="9815923at2"/>
<evidence type="ECO:0000313" key="1">
    <source>
        <dbReference type="EMBL" id="ASA24019.1"/>
    </source>
</evidence>
<protein>
    <submittedName>
        <fullName evidence="1">Uncharacterized protein</fullName>
    </submittedName>
</protein>
<organism evidence="1 2">
    <name type="scientific">Paenibacillus donghaensis</name>
    <dbReference type="NCBI Taxonomy" id="414771"/>
    <lineage>
        <taxon>Bacteria</taxon>
        <taxon>Bacillati</taxon>
        <taxon>Bacillota</taxon>
        <taxon>Bacilli</taxon>
        <taxon>Bacillales</taxon>
        <taxon>Paenibacillaceae</taxon>
        <taxon>Paenibacillus</taxon>
    </lineage>
</organism>